<dbReference type="EMBL" id="BTGU01000090">
    <property type="protein sequence ID" value="GMN59683.1"/>
    <property type="molecule type" value="Genomic_DNA"/>
</dbReference>
<proteinExistence type="predicted"/>
<gene>
    <name evidence="1" type="ORF">TIFTF001_028780</name>
</gene>
<name>A0AA88DQL3_FICCA</name>
<dbReference type="Proteomes" id="UP001187192">
    <property type="component" value="Unassembled WGS sequence"/>
</dbReference>
<evidence type="ECO:0000313" key="2">
    <source>
        <dbReference type="Proteomes" id="UP001187192"/>
    </source>
</evidence>
<keyword evidence="2" id="KW-1185">Reference proteome</keyword>
<organism evidence="1 2">
    <name type="scientific">Ficus carica</name>
    <name type="common">Common fig</name>
    <dbReference type="NCBI Taxonomy" id="3494"/>
    <lineage>
        <taxon>Eukaryota</taxon>
        <taxon>Viridiplantae</taxon>
        <taxon>Streptophyta</taxon>
        <taxon>Embryophyta</taxon>
        <taxon>Tracheophyta</taxon>
        <taxon>Spermatophyta</taxon>
        <taxon>Magnoliopsida</taxon>
        <taxon>eudicotyledons</taxon>
        <taxon>Gunneridae</taxon>
        <taxon>Pentapetalae</taxon>
        <taxon>rosids</taxon>
        <taxon>fabids</taxon>
        <taxon>Rosales</taxon>
        <taxon>Moraceae</taxon>
        <taxon>Ficeae</taxon>
        <taxon>Ficus</taxon>
    </lineage>
</organism>
<sequence>MKSFSRGHIDSIVKSPDRQVWRFTGFCGNLKKYLHHHYWELIRRLQGFQGLPLTWLDPPDNVQKHLDRCLKSIDWMESFGGARVFHRDFFGSDHRVLHVVLDFASVLDDSLGTRQFILEPLWRSNDTYRDVVMQSWCRGRINGDGPCWTH</sequence>
<evidence type="ECO:0000313" key="1">
    <source>
        <dbReference type="EMBL" id="GMN59683.1"/>
    </source>
</evidence>
<comment type="caution">
    <text evidence="1">The sequence shown here is derived from an EMBL/GenBank/DDBJ whole genome shotgun (WGS) entry which is preliminary data.</text>
</comment>
<reference evidence="1" key="1">
    <citation type="submission" date="2023-07" db="EMBL/GenBank/DDBJ databases">
        <title>draft genome sequence of fig (Ficus carica).</title>
        <authorList>
            <person name="Takahashi T."/>
            <person name="Nishimura K."/>
        </authorList>
    </citation>
    <scope>NUCLEOTIDE SEQUENCE</scope>
</reference>
<accession>A0AA88DQL3</accession>
<protein>
    <submittedName>
        <fullName evidence="1">Uncharacterized protein</fullName>
    </submittedName>
</protein>
<dbReference type="AlphaFoldDB" id="A0AA88DQL3"/>